<sequence>MKTKSLLLALAVSGISATAFAQKSAVNTAKSEYDSYATLKAASPQLATPKITAAKEAVDKAVAHEKTAADPTAWTYKALIYADLATSDTTSASATLAAEAVTALAKAKELDKEGKNKENIGKVNNLLYISQFSAGKRFLDKGDYSNAYTEFTKGLDYAPGDTLLNYAAGISAMNGKDYPSAIKRFTELLPTNYSALENVYSNLSVLYAATKDTASAIRIAGEGAAKFPASSDLATREIEFSLMTGKQKEVIEKITAQAAKDPSNKLFPFYLGIAYNSLEENVKAEEAYKKAIELDPSYTDAYINIGGLIMNNGIVIYNKANKLPANKQAEYTATMKKAQEEFDRALPYLTKAVELNPKSELSLKNLKTYYTIKNNKAKIDEIDAKINAL</sequence>
<keyword evidence="2 3" id="KW-0802">TPR repeat</keyword>
<evidence type="ECO:0000256" key="1">
    <source>
        <dbReference type="ARBA" id="ARBA00022737"/>
    </source>
</evidence>
<dbReference type="Proteomes" id="UP000238034">
    <property type="component" value="Unassembled WGS sequence"/>
</dbReference>
<name>A0A2T0TXJ5_9SPHI</name>
<dbReference type="PANTHER" id="PTHR44858">
    <property type="entry name" value="TETRATRICOPEPTIDE REPEAT PROTEIN 6"/>
    <property type="match status" value="1"/>
</dbReference>
<comment type="caution">
    <text evidence="5">The sequence shown here is derived from an EMBL/GenBank/DDBJ whole genome shotgun (WGS) entry which is preliminary data.</text>
</comment>
<dbReference type="InterPro" id="IPR019734">
    <property type="entry name" value="TPR_rpt"/>
</dbReference>
<feature type="repeat" description="TPR" evidence="3">
    <location>
        <begin position="265"/>
        <end position="298"/>
    </location>
</feature>
<organism evidence="5 6">
    <name type="scientific">Arcticibacter pallidicorallinus</name>
    <dbReference type="NCBI Taxonomy" id="1259464"/>
    <lineage>
        <taxon>Bacteria</taxon>
        <taxon>Pseudomonadati</taxon>
        <taxon>Bacteroidota</taxon>
        <taxon>Sphingobacteriia</taxon>
        <taxon>Sphingobacteriales</taxon>
        <taxon>Sphingobacteriaceae</taxon>
        <taxon>Arcticibacter</taxon>
    </lineage>
</organism>
<evidence type="ECO:0000313" key="6">
    <source>
        <dbReference type="Proteomes" id="UP000238034"/>
    </source>
</evidence>
<evidence type="ECO:0000313" key="5">
    <source>
        <dbReference type="EMBL" id="PRY50373.1"/>
    </source>
</evidence>
<dbReference type="PANTHER" id="PTHR44858:SF1">
    <property type="entry name" value="UDP-N-ACETYLGLUCOSAMINE--PEPTIDE N-ACETYLGLUCOSAMINYLTRANSFERASE SPINDLY-RELATED"/>
    <property type="match status" value="1"/>
</dbReference>
<dbReference type="SUPFAM" id="SSF48452">
    <property type="entry name" value="TPR-like"/>
    <property type="match status" value="1"/>
</dbReference>
<evidence type="ECO:0000256" key="3">
    <source>
        <dbReference type="PROSITE-ProRule" id="PRU00339"/>
    </source>
</evidence>
<dbReference type="AlphaFoldDB" id="A0A2T0TXJ5"/>
<feature type="signal peptide" evidence="4">
    <location>
        <begin position="1"/>
        <end position="21"/>
    </location>
</feature>
<reference evidence="5 6" key="1">
    <citation type="submission" date="2018-03" db="EMBL/GenBank/DDBJ databases">
        <title>Genomic Encyclopedia of Type Strains, Phase III (KMG-III): the genomes of soil and plant-associated and newly described type strains.</title>
        <authorList>
            <person name="Whitman W."/>
        </authorList>
    </citation>
    <scope>NUCLEOTIDE SEQUENCE [LARGE SCALE GENOMIC DNA]</scope>
    <source>
        <strain evidence="5 6">CGMCC 1.9313</strain>
    </source>
</reference>
<protein>
    <submittedName>
        <fullName evidence="5">Tetratricopeptide repeat protein</fullName>
    </submittedName>
</protein>
<proteinExistence type="predicted"/>
<feature type="chain" id="PRO_5015429996" evidence="4">
    <location>
        <begin position="22"/>
        <end position="389"/>
    </location>
</feature>
<evidence type="ECO:0000256" key="4">
    <source>
        <dbReference type="SAM" id="SignalP"/>
    </source>
</evidence>
<dbReference type="InterPro" id="IPR050498">
    <property type="entry name" value="Ycf3"/>
</dbReference>
<feature type="repeat" description="TPR" evidence="3">
    <location>
        <begin position="128"/>
        <end position="161"/>
    </location>
</feature>
<keyword evidence="6" id="KW-1185">Reference proteome</keyword>
<accession>A0A2T0TXJ5</accession>
<gene>
    <name evidence="5" type="ORF">B0I27_10996</name>
</gene>
<dbReference type="PROSITE" id="PS50005">
    <property type="entry name" value="TPR"/>
    <property type="match status" value="2"/>
</dbReference>
<dbReference type="Pfam" id="PF00515">
    <property type="entry name" value="TPR_1"/>
    <property type="match status" value="1"/>
</dbReference>
<dbReference type="SMART" id="SM00028">
    <property type="entry name" value="TPR"/>
    <property type="match status" value="3"/>
</dbReference>
<keyword evidence="4" id="KW-0732">Signal</keyword>
<evidence type="ECO:0000256" key="2">
    <source>
        <dbReference type="ARBA" id="ARBA00022803"/>
    </source>
</evidence>
<dbReference type="OrthoDB" id="739506at2"/>
<dbReference type="EMBL" id="PVTH01000009">
    <property type="protein sequence ID" value="PRY50373.1"/>
    <property type="molecule type" value="Genomic_DNA"/>
</dbReference>
<dbReference type="Gene3D" id="1.25.40.10">
    <property type="entry name" value="Tetratricopeptide repeat domain"/>
    <property type="match status" value="2"/>
</dbReference>
<dbReference type="RefSeq" id="WP_106294426.1">
    <property type="nucleotide sequence ID" value="NZ_PVTH01000009.1"/>
</dbReference>
<keyword evidence="1" id="KW-0677">Repeat</keyword>
<dbReference type="InterPro" id="IPR011990">
    <property type="entry name" value="TPR-like_helical_dom_sf"/>
</dbReference>